<protein>
    <submittedName>
        <fullName evidence="2">Chromosome 8 open reading frame 88</fullName>
    </submittedName>
</protein>
<dbReference type="PANTHER" id="PTHR12669">
    <property type="entry name" value="EUKARYOTIC TRANSLATION INITIATION FACTOR 4E-BINDING PROTEIN"/>
    <property type="match status" value="1"/>
</dbReference>
<dbReference type="AlphaFoldDB" id="A0A8C3REM5"/>
<evidence type="ECO:0000313" key="2">
    <source>
        <dbReference type="Ensembl" id="ENSCRFP00000019602.1"/>
    </source>
</evidence>
<sequence>TAPPGTRPRPRPRAKAAPPGRAEGTSGLSRTHGQRYRGARALPAAGEAKKFIGKSLQPARPVHQLSSKQASPIALNIRTELPSSTEVCLQGKVNWSSEMTEVKILTQTVMLCQPKQHESGAKKERIQYSRDFLLKLSNVSLSQKKPEFLPDHPIVLEKPVKNKPFIDICKK</sequence>
<accession>A0A8C3REM5</accession>
<name>A0A8C3REM5_9PASS</name>
<dbReference type="Ensembl" id="ENSCRFT00000020257.1">
    <property type="protein sequence ID" value="ENSCRFP00000019602.1"/>
    <property type="gene ID" value="ENSCRFG00000014685.1"/>
</dbReference>
<proteinExistence type="predicted"/>
<dbReference type="Proteomes" id="UP000694396">
    <property type="component" value="Unplaced"/>
</dbReference>
<dbReference type="PANTHER" id="PTHR12669:SF15">
    <property type="entry name" value="CHROMOSOME 8 OPEN READING FRAME 88"/>
    <property type="match status" value="1"/>
</dbReference>
<feature type="region of interest" description="Disordered" evidence="1">
    <location>
        <begin position="1"/>
        <end position="42"/>
    </location>
</feature>
<dbReference type="GO" id="GO:0008190">
    <property type="term" value="F:eukaryotic initiation factor 4E binding"/>
    <property type="evidence" value="ECO:0007669"/>
    <property type="project" value="TreeGrafter"/>
</dbReference>
<organism evidence="2 3">
    <name type="scientific">Cyanoderma ruficeps</name>
    <name type="common">rufous-capped babbler</name>
    <dbReference type="NCBI Taxonomy" id="181631"/>
    <lineage>
        <taxon>Eukaryota</taxon>
        <taxon>Metazoa</taxon>
        <taxon>Chordata</taxon>
        <taxon>Craniata</taxon>
        <taxon>Vertebrata</taxon>
        <taxon>Euteleostomi</taxon>
        <taxon>Archelosauria</taxon>
        <taxon>Archosauria</taxon>
        <taxon>Dinosauria</taxon>
        <taxon>Saurischia</taxon>
        <taxon>Theropoda</taxon>
        <taxon>Coelurosauria</taxon>
        <taxon>Aves</taxon>
        <taxon>Neognathae</taxon>
        <taxon>Neoaves</taxon>
        <taxon>Telluraves</taxon>
        <taxon>Australaves</taxon>
        <taxon>Passeriformes</taxon>
        <taxon>Sylvioidea</taxon>
        <taxon>Timaliidae</taxon>
        <taxon>Cyanoderma</taxon>
    </lineage>
</organism>
<dbReference type="GO" id="GO:0045947">
    <property type="term" value="P:negative regulation of translational initiation"/>
    <property type="evidence" value="ECO:0007669"/>
    <property type="project" value="TreeGrafter"/>
</dbReference>
<reference evidence="2" key="2">
    <citation type="submission" date="2025-09" db="UniProtKB">
        <authorList>
            <consortium name="Ensembl"/>
        </authorList>
    </citation>
    <scope>IDENTIFICATION</scope>
</reference>
<dbReference type="GO" id="GO:0005737">
    <property type="term" value="C:cytoplasm"/>
    <property type="evidence" value="ECO:0007669"/>
    <property type="project" value="TreeGrafter"/>
</dbReference>
<evidence type="ECO:0000313" key="3">
    <source>
        <dbReference type="Proteomes" id="UP000694396"/>
    </source>
</evidence>
<evidence type="ECO:0000256" key="1">
    <source>
        <dbReference type="SAM" id="MobiDB-lite"/>
    </source>
</evidence>
<keyword evidence="3" id="KW-1185">Reference proteome</keyword>
<reference evidence="2" key="1">
    <citation type="submission" date="2025-08" db="UniProtKB">
        <authorList>
            <consortium name="Ensembl"/>
        </authorList>
    </citation>
    <scope>IDENTIFICATION</scope>
</reference>